<accession>A0A2M6URS5</accession>
<name>A0A2M6URS5_9HYPH</name>
<comment type="caution">
    <text evidence="1">The sequence shown here is derived from an EMBL/GenBank/DDBJ whole genome shotgun (WGS) entry which is preliminary data.</text>
</comment>
<dbReference type="Proteomes" id="UP000230791">
    <property type="component" value="Unassembled WGS sequence"/>
</dbReference>
<dbReference type="EMBL" id="NJPP01000030">
    <property type="protein sequence ID" value="PIT68890.1"/>
    <property type="molecule type" value="Genomic_DNA"/>
</dbReference>
<proteinExistence type="predicted"/>
<gene>
    <name evidence="1" type="ORF">CEV08_07275</name>
</gene>
<evidence type="ECO:0000313" key="2">
    <source>
        <dbReference type="Proteomes" id="UP000230791"/>
    </source>
</evidence>
<sequence length="80" mass="9586">MAFYHGISNDHVLWHNRIIVPCFAGWGSPLCYEIFLILKLFMVKQDHFFVCDKWFWDGVKHLKTKNAFMPPFTCQELLQH</sequence>
<organism evidence="1 2">
    <name type="scientific">Bartonella tribocorum</name>
    <dbReference type="NCBI Taxonomy" id="85701"/>
    <lineage>
        <taxon>Bacteria</taxon>
        <taxon>Pseudomonadati</taxon>
        <taxon>Pseudomonadota</taxon>
        <taxon>Alphaproteobacteria</taxon>
        <taxon>Hyphomicrobiales</taxon>
        <taxon>Bartonellaceae</taxon>
        <taxon>Bartonella</taxon>
    </lineage>
</organism>
<evidence type="ECO:0000313" key="1">
    <source>
        <dbReference type="EMBL" id="PIT68890.1"/>
    </source>
</evidence>
<reference evidence="1 2" key="1">
    <citation type="submission" date="2017-06" db="EMBL/GenBank/DDBJ databases">
        <title>Draft genome of Bartonella tribocorum C635.</title>
        <authorList>
            <person name="Hadjadj L."/>
            <person name="Jiyipong T."/>
            <person name="Diene S.M."/>
            <person name="Morand S."/>
            <person name="Rolain J.-M."/>
        </authorList>
    </citation>
    <scope>NUCLEOTIDE SEQUENCE [LARGE SCALE GENOMIC DNA]</scope>
    <source>
        <strain evidence="1 2">C635</strain>
    </source>
</reference>
<dbReference type="AlphaFoldDB" id="A0A2M6URS5"/>
<protein>
    <submittedName>
        <fullName evidence="1">Uncharacterized protein</fullName>
    </submittedName>
</protein>